<feature type="region of interest" description="Disordered" evidence="1">
    <location>
        <begin position="319"/>
        <end position="405"/>
    </location>
</feature>
<protein>
    <submittedName>
        <fullName evidence="2">Uncharacterized protein</fullName>
    </submittedName>
</protein>
<reference evidence="2 3" key="1">
    <citation type="submission" date="2018-07" db="EMBL/GenBank/DDBJ databases">
        <title>The complete nuclear genome of the prasinophyte Chloropicon primus (CCMP1205).</title>
        <authorList>
            <person name="Pombert J.-F."/>
            <person name="Otis C."/>
            <person name="Turmel M."/>
            <person name="Lemieux C."/>
        </authorList>
    </citation>
    <scope>NUCLEOTIDE SEQUENCE [LARGE SCALE GENOMIC DNA]</scope>
    <source>
        <strain evidence="2 3">CCMP1205</strain>
    </source>
</reference>
<organism evidence="2 3">
    <name type="scientific">Chloropicon primus</name>
    <dbReference type="NCBI Taxonomy" id="1764295"/>
    <lineage>
        <taxon>Eukaryota</taxon>
        <taxon>Viridiplantae</taxon>
        <taxon>Chlorophyta</taxon>
        <taxon>Chloropicophyceae</taxon>
        <taxon>Chloropicales</taxon>
        <taxon>Chloropicaceae</taxon>
        <taxon>Chloropicon</taxon>
    </lineage>
</organism>
<dbReference type="AlphaFoldDB" id="A0A5B8MXI3"/>
<feature type="compositionally biased region" description="Acidic residues" evidence="1">
    <location>
        <begin position="756"/>
        <end position="775"/>
    </location>
</feature>
<evidence type="ECO:0000313" key="3">
    <source>
        <dbReference type="Proteomes" id="UP000316726"/>
    </source>
</evidence>
<dbReference type="OrthoDB" id="69809at2759"/>
<dbReference type="Proteomes" id="UP000316726">
    <property type="component" value="Chromosome 12"/>
</dbReference>
<dbReference type="GO" id="GO:0030496">
    <property type="term" value="C:midbody"/>
    <property type="evidence" value="ECO:0007669"/>
    <property type="project" value="TreeGrafter"/>
</dbReference>
<evidence type="ECO:0000313" key="2">
    <source>
        <dbReference type="EMBL" id="QDZ24190.1"/>
    </source>
</evidence>
<dbReference type="EMBL" id="CP031045">
    <property type="protein sequence ID" value="QDZ24190.1"/>
    <property type="molecule type" value="Genomic_DNA"/>
</dbReference>
<feature type="compositionally biased region" description="Acidic residues" evidence="1">
    <location>
        <begin position="628"/>
        <end position="637"/>
    </location>
</feature>
<dbReference type="GO" id="GO:0008017">
    <property type="term" value="F:microtubule binding"/>
    <property type="evidence" value="ECO:0007669"/>
    <property type="project" value="InterPro"/>
</dbReference>
<proteinExistence type="predicted"/>
<feature type="compositionally biased region" description="Basic and acidic residues" evidence="1">
    <location>
        <begin position="547"/>
        <end position="576"/>
    </location>
</feature>
<dbReference type="GO" id="GO:0031122">
    <property type="term" value="P:cytoplasmic microtubule organization"/>
    <property type="evidence" value="ECO:0007669"/>
    <property type="project" value="TreeGrafter"/>
</dbReference>
<feature type="region of interest" description="Disordered" evidence="1">
    <location>
        <begin position="453"/>
        <end position="475"/>
    </location>
</feature>
<feature type="compositionally biased region" description="Basic and acidic residues" evidence="1">
    <location>
        <begin position="516"/>
        <end position="528"/>
    </location>
</feature>
<feature type="region of interest" description="Disordered" evidence="1">
    <location>
        <begin position="499"/>
        <end position="639"/>
    </location>
</feature>
<sequence length="805" mass="88401">MLTEVSTSESAGLKEAGEGGDERRLFCLEVVVDKCSEKGTEKLYAKHKPKTTTAPVNVKGVKDMEDLKNRLTSYLKEAQRSQFQLPQESEYASRACAVRFLDYPLLIIDRAKAKSPPTVSSHPLRGVEVGIPFGQGKSCMFHTSARKLVRLLRDHPLHFVYLDLRRRAEPKLVGTASLPLSDALVLEQKGLHTHTPIYSITGESVGVLSVYLRLSCHGSTLLRHLVNFKGISSPMKSERVGKGGGKVNKGNMVMMEEEVEGEKEYSLPSPSSAPAVGSKSKTSRSEKIKSKAVADLSSIRSFQSTKAAMYGSFKPPSLFYDPEMEESDNSDCGGQQQEDVRVHQSRVLASRDSVLRGEDTAEEDETSFSSSFSRDSEEKPSLESRDVRRATDRSAEPERSATTRALRERSIQANMALDTHEIIRELALEISNAIKSGTGSLLSQVGIRKEDSFVSVSEREEPPMPELDLKIEDKDEGTGLLTTSNVEDELEQLLQDLEQKPITSIMYGDQGATLEEEVRKESREEQSKISEAALPSEPAPTAQIVPPHREDQDDAKVEEGPEETREEETPVREAGNRPEGGGGSESAAVPDSSEKQVEQDQRLILSDPSEEAKEEVNESSTEESYTPIEDDVEEADLQSESTLLSIKPPETLGQGFEEVFSPQAMSVAEDILSSPVPPPPPPPEVLPPQEYDDAIQKTMVENPAMAAVDKLWEAEYSDVNTDLDSILTEGSLDLLASGTEADSFIVEEELSKTPLEEEISISEEIIDEEVGGQDQDDSRASESQVELPPAGGGIKRVFTLFKSKK</sequence>
<keyword evidence="3" id="KW-1185">Reference proteome</keyword>
<accession>A0A5B8MXI3</accession>
<feature type="region of interest" description="Disordered" evidence="1">
    <location>
        <begin position="258"/>
        <end position="290"/>
    </location>
</feature>
<name>A0A5B8MXI3_9CHLO</name>
<evidence type="ECO:0000256" key="1">
    <source>
        <dbReference type="SAM" id="MobiDB-lite"/>
    </source>
</evidence>
<dbReference type="PANTHER" id="PTHR21831">
    <property type="entry name" value="MICROTUBULE-ASSOCIATED PROTEIN 10"/>
    <property type="match status" value="1"/>
</dbReference>
<dbReference type="GO" id="GO:1990023">
    <property type="term" value="C:mitotic spindle midzone"/>
    <property type="evidence" value="ECO:0007669"/>
    <property type="project" value="TreeGrafter"/>
</dbReference>
<dbReference type="GO" id="GO:0005881">
    <property type="term" value="C:cytoplasmic microtubule"/>
    <property type="evidence" value="ECO:0007669"/>
    <property type="project" value="TreeGrafter"/>
</dbReference>
<dbReference type="GO" id="GO:0032467">
    <property type="term" value="P:positive regulation of cytokinesis"/>
    <property type="evidence" value="ECO:0007669"/>
    <property type="project" value="TreeGrafter"/>
</dbReference>
<dbReference type="PANTHER" id="PTHR21831:SF2">
    <property type="entry name" value="MICROTUBULE-ASSOCIATED PROTEIN 10"/>
    <property type="match status" value="1"/>
</dbReference>
<gene>
    <name evidence="2" type="ORF">A3770_12p67080</name>
</gene>
<dbReference type="GO" id="GO:0097431">
    <property type="term" value="C:mitotic spindle pole"/>
    <property type="evidence" value="ECO:0007669"/>
    <property type="project" value="TreeGrafter"/>
</dbReference>
<dbReference type="GO" id="GO:0051256">
    <property type="term" value="P:mitotic spindle midzone assembly"/>
    <property type="evidence" value="ECO:0007669"/>
    <property type="project" value="TreeGrafter"/>
</dbReference>
<feature type="compositionally biased region" description="Basic and acidic residues" evidence="1">
    <location>
        <begin position="374"/>
        <end position="405"/>
    </location>
</feature>
<feature type="region of interest" description="Disordered" evidence="1">
    <location>
        <begin position="756"/>
        <end position="791"/>
    </location>
</feature>
<feature type="compositionally biased region" description="Basic and acidic residues" evidence="1">
    <location>
        <begin position="592"/>
        <end position="601"/>
    </location>
</feature>
<dbReference type="InterPro" id="IPR039302">
    <property type="entry name" value="MAP10"/>
</dbReference>
<dbReference type="Pfam" id="PF14924">
    <property type="entry name" value="MAP10_N"/>
    <property type="match status" value="1"/>
</dbReference>